<evidence type="ECO:0000256" key="2">
    <source>
        <dbReference type="ARBA" id="ARBA00023169"/>
    </source>
</evidence>
<evidence type="ECO:0000259" key="3">
    <source>
        <dbReference type="Pfam" id="PF02397"/>
    </source>
</evidence>
<proteinExistence type="inferred from homology"/>
<sequence>MNDFEGGLAITSEFCGPSSAFIDAIYGQRGVLFARPVKVAVSIKPEAHFPGAKRAFDLVVSLALLPILGLCAVGLAIVNRSSNAGPLIFHQKRMGKDCKPIRVIKFRSMTSTHRINRRAHDPLEINRITTVGRFIRRTRIDELPQIINVLRGEMSLIGPRPDYLPHARHYLRTIPGYHERHAVKPGITGLAQVDLGYAEGADATRAKVAADLTYVRRRGYVMDTRIALKTLRVVASGGGR</sequence>
<protein>
    <submittedName>
        <fullName evidence="4">Sugar transferase involved in LPS biosynthesis (Colanic, teichoic acid)</fullName>
    </submittedName>
</protein>
<dbReference type="Proteomes" id="UP000199283">
    <property type="component" value="Unassembled WGS sequence"/>
</dbReference>
<keyword evidence="2" id="KW-0270">Exopolysaccharide synthesis</keyword>
<dbReference type="GO" id="GO:0016780">
    <property type="term" value="F:phosphotransferase activity, for other substituted phosphate groups"/>
    <property type="evidence" value="ECO:0007669"/>
    <property type="project" value="TreeGrafter"/>
</dbReference>
<dbReference type="Pfam" id="PF02397">
    <property type="entry name" value="Bac_transf"/>
    <property type="match status" value="1"/>
</dbReference>
<dbReference type="InterPro" id="IPR003362">
    <property type="entry name" value="Bact_transf"/>
</dbReference>
<evidence type="ECO:0000313" key="5">
    <source>
        <dbReference type="Proteomes" id="UP000199283"/>
    </source>
</evidence>
<dbReference type="EMBL" id="FNZQ01000001">
    <property type="protein sequence ID" value="SEK38688.1"/>
    <property type="molecule type" value="Genomic_DNA"/>
</dbReference>
<evidence type="ECO:0000313" key="4">
    <source>
        <dbReference type="EMBL" id="SEK38688.1"/>
    </source>
</evidence>
<dbReference type="PANTHER" id="PTHR30576">
    <property type="entry name" value="COLANIC BIOSYNTHESIS UDP-GLUCOSE LIPID CARRIER TRANSFERASE"/>
    <property type="match status" value="1"/>
</dbReference>
<organism evidence="4 5">
    <name type="scientific">Jannaschia helgolandensis</name>
    <dbReference type="NCBI Taxonomy" id="188906"/>
    <lineage>
        <taxon>Bacteria</taxon>
        <taxon>Pseudomonadati</taxon>
        <taxon>Pseudomonadota</taxon>
        <taxon>Alphaproteobacteria</taxon>
        <taxon>Rhodobacterales</taxon>
        <taxon>Roseobacteraceae</taxon>
        <taxon>Jannaschia</taxon>
    </lineage>
</organism>
<keyword evidence="4" id="KW-0808">Transferase</keyword>
<dbReference type="GO" id="GO:0000271">
    <property type="term" value="P:polysaccharide biosynthetic process"/>
    <property type="evidence" value="ECO:0007669"/>
    <property type="project" value="UniProtKB-KW"/>
</dbReference>
<keyword evidence="5" id="KW-1185">Reference proteome</keyword>
<dbReference type="OrthoDB" id="9808602at2"/>
<evidence type="ECO:0000256" key="1">
    <source>
        <dbReference type="ARBA" id="ARBA00006464"/>
    </source>
</evidence>
<comment type="similarity">
    <text evidence="1">Belongs to the bacterial sugar transferase family.</text>
</comment>
<name>A0A1H7GKS2_9RHOB</name>
<gene>
    <name evidence="4" type="ORF">SAMN04488526_0445</name>
</gene>
<dbReference type="AlphaFoldDB" id="A0A1H7GKS2"/>
<dbReference type="RefSeq" id="WP_092759350.1">
    <property type="nucleotide sequence ID" value="NZ_FNZQ01000001.1"/>
</dbReference>
<dbReference type="PANTHER" id="PTHR30576:SF0">
    <property type="entry name" value="UNDECAPRENYL-PHOSPHATE N-ACETYLGALACTOSAMINYL 1-PHOSPHATE TRANSFERASE-RELATED"/>
    <property type="match status" value="1"/>
</dbReference>
<dbReference type="STRING" id="188906.SAMN04488526_0445"/>
<feature type="domain" description="Bacterial sugar transferase" evidence="3">
    <location>
        <begin position="53"/>
        <end position="235"/>
    </location>
</feature>
<reference evidence="4 5" key="1">
    <citation type="submission" date="2016-10" db="EMBL/GenBank/DDBJ databases">
        <authorList>
            <person name="de Groot N.N."/>
        </authorList>
    </citation>
    <scope>NUCLEOTIDE SEQUENCE [LARGE SCALE GENOMIC DNA]</scope>
    <source>
        <strain evidence="4 5">DSM 14858</strain>
    </source>
</reference>
<accession>A0A1H7GKS2</accession>